<evidence type="ECO:0000313" key="1">
    <source>
        <dbReference type="EMBL" id="JAB94480.1"/>
    </source>
</evidence>
<dbReference type="OrthoDB" id="6361925at2759"/>
<dbReference type="GO" id="GO:0032979">
    <property type="term" value="P:protein insertion into mitochondrial inner membrane from matrix"/>
    <property type="evidence" value="ECO:0007669"/>
    <property type="project" value="TreeGrafter"/>
</dbReference>
<name>W8B092_CERCA</name>
<dbReference type="AlphaFoldDB" id="W8B092"/>
<sequence length="295" mass="34918">MTTKLLVFLDCNFLAKRAAVNFGLASSGLRCPTRHYFHAFQTPRKQHLTKNVLALMKAFGLRVVGCRFYTDNWQNNFNRNNEQRKTIPKLIYLHNPWKYIVTKWNFLRLRLFWDRQFTEKEFVRGSTQAAIVITDIIRSQDTGGISQFTTPVGFQQITRDMLLSRNDSRLKLVKFDTEHIRKAIPMKVATRKNFGRRYCFVDMLFVGMRNTKDFDSPEELVEINDVLRKLDTDMRTPVEVLSVPHRIVFAEIFMRFRRDYTQNGENETNDGNDKEWSVSFYKILTFDVLNYDPRP</sequence>
<reference evidence="1" key="2">
    <citation type="journal article" date="2014" name="BMC Genomics">
        <title>A genomic perspective to assessing quality of mass-reared SIT flies used in Mediterranean fruit fly (Ceratitis capitata) eradication in California.</title>
        <authorList>
            <person name="Calla B."/>
            <person name="Hall B."/>
            <person name="Hou S."/>
            <person name="Geib S.M."/>
        </authorList>
    </citation>
    <scope>NUCLEOTIDE SEQUENCE</scope>
</reference>
<dbReference type="PANTHER" id="PTHR13333:SF5">
    <property type="entry name" value="M-AAA PROTEASE-INTERACTING PROTEIN 1, MITOCHONDRIAL"/>
    <property type="match status" value="1"/>
</dbReference>
<proteinExistence type="evidence at transcript level"/>
<dbReference type="GO" id="GO:0043022">
    <property type="term" value="F:ribosome binding"/>
    <property type="evidence" value="ECO:0007669"/>
    <property type="project" value="TreeGrafter"/>
</dbReference>
<organism evidence="1">
    <name type="scientific">Ceratitis capitata</name>
    <name type="common">Mediterranean fruit fly</name>
    <name type="synonym">Tephritis capitata</name>
    <dbReference type="NCBI Taxonomy" id="7213"/>
    <lineage>
        <taxon>Eukaryota</taxon>
        <taxon>Metazoa</taxon>
        <taxon>Ecdysozoa</taxon>
        <taxon>Arthropoda</taxon>
        <taxon>Hexapoda</taxon>
        <taxon>Insecta</taxon>
        <taxon>Pterygota</taxon>
        <taxon>Neoptera</taxon>
        <taxon>Endopterygota</taxon>
        <taxon>Diptera</taxon>
        <taxon>Brachycera</taxon>
        <taxon>Muscomorpha</taxon>
        <taxon>Tephritoidea</taxon>
        <taxon>Tephritidae</taxon>
        <taxon>Ceratitis</taxon>
        <taxon>Ceratitis</taxon>
    </lineage>
</organism>
<reference evidence="1" key="1">
    <citation type="submission" date="2013-07" db="EMBL/GenBank/DDBJ databases">
        <authorList>
            <person name="Geib S."/>
        </authorList>
    </citation>
    <scope>NUCLEOTIDE SEQUENCE</scope>
</reference>
<dbReference type="EMBL" id="GAMC01012075">
    <property type="protein sequence ID" value="JAB94480.1"/>
    <property type="molecule type" value="mRNA"/>
</dbReference>
<dbReference type="GO" id="GO:0005743">
    <property type="term" value="C:mitochondrial inner membrane"/>
    <property type="evidence" value="ECO:0007669"/>
    <property type="project" value="TreeGrafter"/>
</dbReference>
<accession>W8B092</accession>
<protein>
    <submittedName>
        <fullName evidence="1">Uncharacterized protein</fullName>
    </submittedName>
</protein>
<dbReference type="PANTHER" id="PTHR13333">
    <property type="entry name" value="M-AAA PROTEASE-INTERACTING PROTEIN 1, MITOCHONDRIAL"/>
    <property type="match status" value="1"/>
</dbReference>